<organism evidence="6 7">
    <name type="scientific">Bradyrhizobium canariense</name>
    <dbReference type="NCBI Taxonomy" id="255045"/>
    <lineage>
        <taxon>Bacteria</taxon>
        <taxon>Pseudomonadati</taxon>
        <taxon>Pseudomonadota</taxon>
        <taxon>Alphaproteobacteria</taxon>
        <taxon>Hyphomicrobiales</taxon>
        <taxon>Nitrobacteraceae</taxon>
        <taxon>Bradyrhizobium</taxon>
    </lineage>
</organism>
<dbReference type="Gene3D" id="3.40.640.10">
    <property type="entry name" value="Type I PLP-dependent aspartate aminotransferase-like (Major domain)"/>
    <property type="match status" value="1"/>
</dbReference>
<sequence>MDVKPDTLVRNRKPVISGATKGRVILDGREMLLLTANNYLGLAADEEIVSRACDAIRQYGLGSTLNPPLATTPLHDALCDALAQFHQVDAALLFNSCTSANVAVACTLVGKGDRIFSDRLNHASIVDGCRLSSAEAIVYEHGDLDDLGALLATPFDGRKLVISDGVFSMEGNFADLPGLIALCRKHDALLVVDESHAAGVAGPGGRGTAALQECLGQIDLYTGTLSKAFGGAAGGYVAGRADLIHRLHDNGRFYIFTSSIPASSAAGALAAIERIMRGDDAVRRLADNTRRLRYGLQSLGLTLLGDSHPITPILIGDEEKALALSRGLLDEGVYIAAITYPVVARGEARLRAQPSAAHSLDDIDDAVSAVGRVARRLGIL</sequence>
<comment type="similarity">
    <text evidence="4">Belongs to the class-II pyridoxal-phosphate-dependent aminotransferase family.</text>
</comment>
<evidence type="ECO:0000313" key="6">
    <source>
        <dbReference type="EMBL" id="SDT11216.1"/>
    </source>
</evidence>
<reference evidence="7" key="1">
    <citation type="submission" date="2016-10" db="EMBL/GenBank/DDBJ databases">
        <authorList>
            <person name="Varghese N."/>
            <person name="Submissions S."/>
        </authorList>
    </citation>
    <scope>NUCLEOTIDE SEQUENCE [LARGE SCALE GENOMIC DNA]</scope>
    <source>
        <strain evidence="7">GAS369</strain>
    </source>
</reference>
<dbReference type="RefSeq" id="WP_146688815.1">
    <property type="nucleotide sequence ID" value="NZ_LT629750.1"/>
</dbReference>
<dbReference type="InterPro" id="IPR001917">
    <property type="entry name" value="Aminotrans_II_pyridoxalP_BS"/>
</dbReference>
<dbReference type="Gene3D" id="3.90.1150.10">
    <property type="entry name" value="Aspartate Aminotransferase, domain 1"/>
    <property type="match status" value="1"/>
</dbReference>
<accession>A0A1H1XQZ1</accession>
<dbReference type="SUPFAM" id="SSF53383">
    <property type="entry name" value="PLP-dependent transferases"/>
    <property type="match status" value="1"/>
</dbReference>
<evidence type="ECO:0000259" key="5">
    <source>
        <dbReference type="Pfam" id="PF00155"/>
    </source>
</evidence>
<dbReference type="EMBL" id="LT629750">
    <property type="protein sequence ID" value="SDT11216.1"/>
    <property type="molecule type" value="Genomic_DNA"/>
</dbReference>
<dbReference type="PROSITE" id="PS00599">
    <property type="entry name" value="AA_TRANSFER_CLASS_2"/>
    <property type="match status" value="1"/>
</dbReference>
<dbReference type="InterPro" id="IPR050087">
    <property type="entry name" value="AON_synthase_class-II"/>
</dbReference>
<name>A0A1H1XQZ1_9BRAD</name>
<dbReference type="InterPro" id="IPR004839">
    <property type="entry name" value="Aminotransferase_I/II_large"/>
</dbReference>
<comment type="cofactor">
    <cofactor evidence="1 4">
        <name>pyridoxal 5'-phosphate</name>
        <dbReference type="ChEBI" id="CHEBI:597326"/>
    </cofactor>
</comment>
<keyword evidence="7" id="KW-1185">Reference proteome</keyword>
<keyword evidence="2" id="KW-0808">Transferase</keyword>
<feature type="domain" description="Aminotransferase class I/classII large" evidence="5">
    <location>
        <begin position="30"/>
        <end position="369"/>
    </location>
</feature>
<protein>
    <submittedName>
        <fullName evidence="6">2-amino-3-ketobutyrate coenzyme A ligase</fullName>
    </submittedName>
</protein>
<dbReference type="InterPro" id="IPR015424">
    <property type="entry name" value="PyrdxlP-dep_Trfase"/>
</dbReference>
<gene>
    <name evidence="6" type="ORF">SAMN05444158_4427</name>
</gene>
<evidence type="ECO:0000313" key="7">
    <source>
        <dbReference type="Proteomes" id="UP000243904"/>
    </source>
</evidence>
<keyword evidence="6" id="KW-0436">Ligase</keyword>
<dbReference type="InterPro" id="IPR015422">
    <property type="entry name" value="PyrdxlP-dep_Trfase_small"/>
</dbReference>
<dbReference type="PANTHER" id="PTHR13693">
    <property type="entry name" value="CLASS II AMINOTRANSFERASE/8-AMINO-7-OXONONANOATE SYNTHASE"/>
    <property type="match status" value="1"/>
</dbReference>
<proteinExistence type="inferred from homology"/>
<dbReference type="InterPro" id="IPR015421">
    <property type="entry name" value="PyrdxlP-dep_Trfase_major"/>
</dbReference>
<dbReference type="GO" id="GO:0016740">
    <property type="term" value="F:transferase activity"/>
    <property type="evidence" value="ECO:0007669"/>
    <property type="project" value="UniProtKB-KW"/>
</dbReference>
<dbReference type="GO" id="GO:0016874">
    <property type="term" value="F:ligase activity"/>
    <property type="evidence" value="ECO:0007669"/>
    <property type="project" value="UniProtKB-KW"/>
</dbReference>
<dbReference type="AlphaFoldDB" id="A0A1H1XQZ1"/>
<evidence type="ECO:0000256" key="2">
    <source>
        <dbReference type="ARBA" id="ARBA00022679"/>
    </source>
</evidence>
<keyword evidence="3 4" id="KW-0663">Pyridoxal phosphate</keyword>
<evidence type="ECO:0000256" key="4">
    <source>
        <dbReference type="RuleBase" id="RU003693"/>
    </source>
</evidence>
<dbReference type="Pfam" id="PF00155">
    <property type="entry name" value="Aminotran_1_2"/>
    <property type="match status" value="1"/>
</dbReference>
<dbReference type="Proteomes" id="UP000243904">
    <property type="component" value="Chromosome I"/>
</dbReference>
<evidence type="ECO:0000256" key="1">
    <source>
        <dbReference type="ARBA" id="ARBA00001933"/>
    </source>
</evidence>
<evidence type="ECO:0000256" key="3">
    <source>
        <dbReference type="ARBA" id="ARBA00022898"/>
    </source>
</evidence>
<dbReference type="GO" id="GO:0030170">
    <property type="term" value="F:pyridoxal phosphate binding"/>
    <property type="evidence" value="ECO:0007669"/>
    <property type="project" value="InterPro"/>
</dbReference>